<protein>
    <submittedName>
        <fullName evidence="4">30S ribosomal protein S7</fullName>
    </submittedName>
</protein>
<evidence type="ECO:0000313" key="2">
    <source>
        <dbReference type="EMBL" id="VDO39625.1"/>
    </source>
</evidence>
<feature type="region of interest" description="Disordered" evidence="1">
    <location>
        <begin position="1"/>
        <end position="22"/>
    </location>
</feature>
<reference evidence="2 3" key="2">
    <citation type="submission" date="2018-11" db="EMBL/GenBank/DDBJ databases">
        <authorList>
            <consortium name="Pathogen Informatics"/>
        </authorList>
    </citation>
    <scope>NUCLEOTIDE SEQUENCE [LARGE SCALE GENOMIC DNA]</scope>
    <source>
        <strain evidence="2 3">MHpl1</strain>
    </source>
</reference>
<reference evidence="4" key="1">
    <citation type="submission" date="2017-02" db="UniProtKB">
        <authorList>
            <consortium name="WormBaseParasite"/>
        </authorList>
    </citation>
    <scope>IDENTIFICATION</scope>
</reference>
<keyword evidence="3" id="KW-1185">Reference proteome</keyword>
<name>A0A0N4WHA9_HAEPC</name>
<dbReference type="WBParaSite" id="HPLM_0001026001-mRNA-1">
    <property type="protein sequence ID" value="HPLM_0001026001-mRNA-1"/>
    <property type="gene ID" value="HPLM_0001026001"/>
</dbReference>
<accession>A0A0N4WHA9</accession>
<evidence type="ECO:0000256" key="1">
    <source>
        <dbReference type="SAM" id="MobiDB-lite"/>
    </source>
</evidence>
<gene>
    <name evidence="2" type="ORF">HPLM_LOCUS10252</name>
</gene>
<proteinExistence type="predicted"/>
<dbReference type="EMBL" id="UZAF01017249">
    <property type="protein sequence ID" value="VDO39625.1"/>
    <property type="molecule type" value="Genomic_DNA"/>
</dbReference>
<evidence type="ECO:0000313" key="3">
    <source>
        <dbReference type="Proteomes" id="UP000268014"/>
    </source>
</evidence>
<sequence>MAAIRKRAATDPHESGDALPMKRSIAEDQIPMSLALKTPAPYSDEEPAIAERNRVDYSKKITIAMAKANTGNIFFITREFWEL</sequence>
<organism evidence="4">
    <name type="scientific">Haemonchus placei</name>
    <name type="common">Barber's pole worm</name>
    <dbReference type="NCBI Taxonomy" id="6290"/>
    <lineage>
        <taxon>Eukaryota</taxon>
        <taxon>Metazoa</taxon>
        <taxon>Ecdysozoa</taxon>
        <taxon>Nematoda</taxon>
        <taxon>Chromadorea</taxon>
        <taxon>Rhabditida</taxon>
        <taxon>Rhabditina</taxon>
        <taxon>Rhabditomorpha</taxon>
        <taxon>Strongyloidea</taxon>
        <taxon>Trichostrongylidae</taxon>
        <taxon>Haemonchus</taxon>
    </lineage>
</organism>
<dbReference type="Proteomes" id="UP000268014">
    <property type="component" value="Unassembled WGS sequence"/>
</dbReference>
<dbReference type="STRING" id="6290.A0A0N4WHA9"/>
<dbReference type="AlphaFoldDB" id="A0A0N4WHA9"/>
<evidence type="ECO:0000313" key="4">
    <source>
        <dbReference type="WBParaSite" id="HPLM_0001026001-mRNA-1"/>
    </source>
</evidence>